<sequence>MSAGPLRRTFAIGGMVTLLPILAMMASGAITPVDAALRALCVAAVVIALGNVTRLFLTRALRRVERRAPERAAETEEVSLA</sequence>
<reference evidence="2" key="2">
    <citation type="submission" date="2020-09" db="EMBL/GenBank/DDBJ databases">
        <authorList>
            <person name="Sun Q."/>
            <person name="Zhou Y."/>
        </authorList>
    </citation>
    <scope>NUCLEOTIDE SEQUENCE</scope>
    <source>
        <strain evidence="2">CGMCC 1.14988</strain>
    </source>
</reference>
<keyword evidence="3" id="KW-1185">Reference proteome</keyword>
<keyword evidence="1" id="KW-1133">Transmembrane helix</keyword>
<protein>
    <submittedName>
        <fullName evidence="2">Uncharacterized protein</fullName>
    </submittedName>
</protein>
<proteinExistence type="predicted"/>
<keyword evidence="1" id="KW-0472">Membrane</keyword>
<dbReference type="EMBL" id="BMHA01000007">
    <property type="protein sequence ID" value="GGI06735.1"/>
    <property type="molecule type" value="Genomic_DNA"/>
</dbReference>
<feature type="transmembrane region" description="Helical" evidence="1">
    <location>
        <begin position="12"/>
        <end position="30"/>
    </location>
</feature>
<dbReference type="Proteomes" id="UP000650511">
    <property type="component" value="Unassembled WGS sequence"/>
</dbReference>
<dbReference type="RefSeq" id="WP_130649066.1">
    <property type="nucleotide sequence ID" value="NZ_BMHA01000007.1"/>
</dbReference>
<comment type="caution">
    <text evidence="2">The sequence shown here is derived from an EMBL/GenBank/DDBJ whole genome shotgun (WGS) entry which is preliminary data.</text>
</comment>
<organism evidence="2 3">
    <name type="scientific">Egicoccus halophilus</name>
    <dbReference type="NCBI Taxonomy" id="1670830"/>
    <lineage>
        <taxon>Bacteria</taxon>
        <taxon>Bacillati</taxon>
        <taxon>Actinomycetota</taxon>
        <taxon>Nitriliruptoria</taxon>
        <taxon>Egicoccales</taxon>
        <taxon>Egicoccaceae</taxon>
        <taxon>Egicoccus</taxon>
    </lineage>
</organism>
<evidence type="ECO:0000313" key="2">
    <source>
        <dbReference type="EMBL" id="GGI06735.1"/>
    </source>
</evidence>
<dbReference type="AlphaFoldDB" id="A0A8J3EU15"/>
<gene>
    <name evidence="2" type="ORF">GCM10011354_20580</name>
</gene>
<name>A0A8J3EU15_9ACTN</name>
<evidence type="ECO:0000256" key="1">
    <source>
        <dbReference type="SAM" id="Phobius"/>
    </source>
</evidence>
<evidence type="ECO:0000313" key="3">
    <source>
        <dbReference type="Proteomes" id="UP000650511"/>
    </source>
</evidence>
<accession>A0A8J3EU15</accession>
<feature type="transmembrane region" description="Helical" evidence="1">
    <location>
        <begin position="36"/>
        <end position="57"/>
    </location>
</feature>
<keyword evidence="1" id="KW-0812">Transmembrane</keyword>
<reference evidence="2" key="1">
    <citation type="journal article" date="2014" name="Int. J. Syst. Evol. Microbiol.">
        <title>Complete genome sequence of Corynebacterium casei LMG S-19264T (=DSM 44701T), isolated from a smear-ripened cheese.</title>
        <authorList>
            <consortium name="US DOE Joint Genome Institute (JGI-PGF)"/>
            <person name="Walter F."/>
            <person name="Albersmeier A."/>
            <person name="Kalinowski J."/>
            <person name="Ruckert C."/>
        </authorList>
    </citation>
    <scope>NUCLEOTIDE SEQUENCE</scope>
    <source>
        <strain evidence="2">CGMCC 1.14988</strain>
    </source>
</reference>